<evidence type="ECO:0000313" key="2">
    <source>
        <dbReference type="EMBL" id="KAF2654482.1"/>
    </source>
</evidence>
<feature type="transmembrane region" description="Helical" evidence="1">
    <location>
        <begin position="51"/>
        <end position="71"/>
    </location>
</feature>
<dbReference type="AlphaFoldDB" id="A0A6A6T495"/>
<name>A0A6A6T495_9PLEO</name>
<keyword evidence="1" id="KW-0812">Transmembrane</keyword>
<dbReference type="Proteomes" id="UP000799324">
    <property type="component" value="Unassembled WGS sequence"/>
</dbReference>
<keyword evidence="1" id="KW-1133">Transmembrane helix</keyword>
<keyword evidence="3" id="KW-1185">Reference proteome</keyword>
<evidence type="ECO:0000313" key="3">
    <source>
        <dbReference type="Proteomes" id="UP000799324"/>
    </source>
</evidence>
<reference evidence="2" key="1">
    <citation type="journal article" date="2020" name="Stud. Mycol.">
        <title>101 Dothideomycetes genomes: a test case for predicting lifestyles and emergence of pathogens.</title>
        <authorList>
            <person name="Haridas S."/>
            <person name="Albert R."/>
            <person name="Binder M."/>
            <person name="Bloem J."/>
            <person name="Labutti K."/>
            <person name="Salamov A."/>
            <person name="Andreopoulos B."/>
            <person name="Baker S."/>
            <person name="Barry K."/>
            <person name="Bills G."/>
            <person name="Bluhm B."/>
            <person name="Cannon C."/>
            <person name="Castanera R."/>
            <person name="Culley D."/>
            <person name="Daum C."/>
            <person name="Ezra D."/>
            <person name="Gonzalez J."/>
            <person name="Henrissat B."/>
            <person name="Kuo A."/>
            <person name="Liang C."/>
            <person name="Lipzen A."/>
            <person name="Lutzoni F."/>
            <person name="Magnuson J."/>
            <person name="Mondo S."/>
            <person name="Nolan M."/>
            <person name="Ohm R."/>
            <person name="Pangilinan J."/>
            <person name="Park H.-J."/>
            <person name="Ramirez L."/>
            <person name="Alfaro M."/>
            <person name="Sun H."/>
            <person name="Tritt A."/>
            <person name="Yoshinaga Y."/>
            <person name="Zwiers L.-H."/>
            <person name="Turgeon B."/>
            <person name="Goodwin S."/>
            <person name="Spatafora J."/>
            <person name="Crous P."/>
            <person name="Grigoriev I."/>
        </authorList>
    </citation>
    <scope>NUCLEOTIDE SEQUENCE</scope>
    <source>
        <strain evidence="2">CBS 122681</strain>
    </source>
</reference>
<sequence>MLNIQRMFAFIFIFILILERISAPFYMYNWTSYPVIHVIVGAASRSLWEKALVWFVSQILDIGSILAGVVYV</sequence>
<organism evidence="2 3">
    <name type="scientific">Lophiostoma macrostomum CBS 122681</name>
    <dbReference type="NCBI Taxonomy" id="1314788"/>
    <lineage>
        <taxon>Eukaryota</taxon>
        <taxon>Fungi</taxon>
        <taxon>Dikarya</taxon>
        <taxon>Ascomycota</taxon>
        <taxon>Pezizomycotina</taxon>
        <taxon>Dothideomycetes</taxon>
        <taxon>Pleosporomycetidae</taxon>
        <taxon>Pleosporales</taxon>
        <taxon>Lophiostomataceae</taxon>
        <taxon>Lophiostoma</taxon>
    </lineage>
</organism>
<keyword evidence="1" id="KW-0472">Membrane</keyword>
<proteinExistence type="predicted"/>
<gene>
    <name evidence="2" type="ORF">K491DRAFT_468720</name>
</gene>
<evidence type="ECO:0000256" key="1">
    <source>
        <dbReference type="SAM" id="Phobius"/>
    </source>
</evidence>
<protein>
    <submittedName>
        <fullName evidence="2">Uncharacterized protein</fullName>
    </submittedName>
</protein>
<dbReference type="EMBL" id="MU004363">
    <property type="protein sequence ID" value="KAF2654482.1"/>
    <property type="molecule type" value="Genomic_DNA"/>
</dbReference>
<accession>A0A6A6T495</accession>